<keyword evidence="5 6" id="KW-0833">Ubl conjugation pathway</keyword>
<comment type="catalytic activity">
    <reaction evidence="1">
        <text>S-ubiquitinyl-[E2 ubiquitin-conjugating enzyme]-L-cysteine + [acceptor protein]-L-lysine = [E2 ubiquitin-conjugating enzyme]-L-cysteine + N(6)-ubiquitinyl-[acceptor protein]-L-lysine.</text>
        <dbReference type="EC" id="2.3.2.26"/>
    </reaction>
</comment>
<evidence type="ECO:0000256" key="3">
    <source>
        <dbReference type="ARBA" id="ARBA00012485"/>
    </source>
</evidence>
<dbReference type="PANTHER" id="PTHR11254:SF66">
    <property type="entry name" value="E3 UBIQUITIN-PROTEIN LIGASE ITCHY HOMOLOG"/>
    <property type="match status" value="1"/>
</dbReference>
<dbReference type="Gene3D" id="2.20.70.10">
    <property type="match status" value="1"/>
</dbReference>
<evidence type="ECO:0000256" key="2">
    <source>
        <dbReference type="ARBA" id="ARBA00004906"/>
    </source>
</evidence>
<dbReference type="EMBL" id="JAHRIO010001116">
    <property type="protein sequence ID" value="MEQ2158712.1"/>
    <property type="molecule type" value="Genomic_DNA"/>
</dbReference>
<evidence type="ECO:0000256" key="5">
    <source>
        <dbReference type="ARBA" id="ARBA00022786"/>
    </source>
</evidence>
<dbReference type="InterPro" id="IPR036020">
    <property type="entry name" value="WW_dom_sf"/>
</dbReference>
<dbReference type="InterPro" id="IPR035983">
    <property type="entry name" value="Hect_E3_ubiquitin_ligase"/>
</dbReference>
<reference evidence="8 9" key="1">
    <citation type="submission" date="2021-06" db="EMBL/GenBank/DDBJ databases">
        <authorList>
            <person name="Palmer J.M."/>
        </authorList>
    </citation>
    <scope>NUCLEOTIDE SEQUENCE [LARGE SCALE GENOMIC DNA]</scope>
    <source>
        <strain evidence="8 9">GA_2019</strain>
        <tissue evidence="8">Muscle</tissue>
    </source>
</reference>
<sequence length="88" mass="10429">MRFTVDGIPYFVDHNHRTTTYIDPRTGKSSLEWFFLLSHEVLNPMYCLFEYAGKDNYCLQINPASYINPDHLKYFKFIGRFIAMVPVL</sequence>
<dbReference type="Pfam" id="PF00632">
    <property type="entry name" value="HECT"/>
    <property type="match status" value="1"/>
</dbReference>
<name>A0ABV0MKX3_9TELE</name>
<gene>
    <name evidence="8" type="ORF">GOODEAATRI_015226</name>
</gene>
<dbReference type="InterPro" id="IPR000569">
    <property type="entry name" value="HECT_dom"/>
</dbReference>
<evidence type="ECO:0000256" key="6">
    <source>
        <dbReference type="PROSITE-ProRule" id="PRU00104"/>
    </source>
</evidence>
<feature type="domain" description="HECT" evidence="7">
    <location>
        <begin position="27"/>
        <end position="84"/>
    </location>
</feature>
<keyword evidence="4" id="KW-0808">Transferase</keyword>
<proteinExistence type="predicted"/>
<dbReference type="InterPro" id="IPR050409">
    <property type="entry name" value="E3_ubiq-protein_ligase"/>
</dbReference>
<dbReference type="CDD" id="cd00201">
    <property type="entry name" value="WW"/>
    <property type="match status" value="1"/>
</dbReference>
<accession>A0ABV0MKX3</accession>
<comment type="pathway">
    <text evidence="2">Protein modification; protein ubiquitination.</text>
</comment>
<dbReference type="SUPFAM" id="SSF56204">
    <property type="entry name" value="Hect, E3 ligase catalytic domain"/>
    <property type="match status" value="1"/>
</dbReference>
<dbReference type="InterPro" id="IPR001202">
    <property type="entry name" value="WW_dom"/>
</dbReference>
<comment type="caution">
    <text evidence="6">Lacks conserved residue(s) required for the propagation of feature annotation.</text>
</comment>
<evidence type="ECO:0000313" key="8">
    <source>
        <dbReference type="EMBL" id="MEQ2158712.1"/>
    </source>
</evidence>
<organism evidence="8 9">
    <name type="scientific">Goodea atripinnis</name>
    <dbReference type="NCBI Taxonomy" id="208336"/>
    <lineage>
        <taxon>Eukaryota</taxon>
        <taxon>Metazoa</taxon>
        <taxon>Chordata</taxon>
        <taxon>Craniata</taxon>
        <taxon>Vertebrata</taxon>
        <taxon>Euteleostomi</taxon>
        <taxon>Actinopterygii</taxon>
        <taxon>Neopterygii</taxon>
        <taxon>Teleostei</taxon>
        <taxon>Neoteleostei</taxon>
        <taxon>Acanthomorphata</taxon>
        <taxon>Ovalentaria</taxon>
        <taxon>Atherinomorphae</taxon>
        <taxon>Cyprinodontiformes</taxon>
        <taxon>Goodeidae</taxon>
        <taxon>Goodea</taxon>
    </lineage>
</organism>
<comment type="caution">
    <text evidence="8">The sequence shown here is derived from an EMBL/GenBank/DDBJ whole genome shotgun (WGS) entry which is preliminary data.</text>
</comment>
<evidence type="ECO:0000259" key="7">
    <source>
        <dbReference type="PROSITE" id="PS50237"/>
    </source>
</evidence>
<keyword evidence="9" id="KW-1185">Reference proteome</keyword>
<dbReference type="SUPFAM" id="SSF51045">
    <property type="entry name" value="WW domain"/>
    <property type="match status" value="1"/>
</dbReference>
<protein>
    <recommendedName>
        <fullName evidence="3">HECT-type E3 ubiquitin transferase</fullName>
        <ecNumber evidence="3">2.3.2.26</ecNumber>
    </recommendedName>
</protein>
<dbReference type="Gene3D" id="3.90.1750.10">
    <property type="entry name" value="Hect, E3 ligase catalytic domains"/>
    <property type="match status" value="1"/>
</dbReference>
<evidence type="ECO:0000256" key="1">
    <source>
        <dbReference type="ARBA" id="ARBA00000885"/>
    </source>
</evidence>
<evidence type="ECO:0000256" key="4">
    <source>
        <dbReference type="ARBA" id="ARBA00022679"/>
    </source>
</evidence>
<dbReference type="Proteomes" id="UP001476798">
    <property type="component" value="Unassembled WGS sequence"/>
</dbReference>
<dbReference type="PROSITE" id="PS50237">
    <property type="entry name" value="HECT"/>
    <property type="match status" value="1"/>
</dbReference>
<evidence type="ECO:0000313" key="9">
    <source>
        <dbReference type="Proteomes" id="UP001476798"/>
    </source>
</evidence>
<dbReference type="PANTHER" id="PTHR11254">
    <property type="entry name" value="HECT DOMAIN UBIQUITIN-PROTEIN LIGASE"/>
    <property type="match status" value="1"/>
</dbReference>
<dbReference type="EC" id="2.3.2.26" evidence="3"/>